<keyword evidence="3" id="KW-1185">Reference proteome</keyword>
<evidence type="ECO:0000313" key="3">
    <source>
        <dbReference type="Proteomes" id="UP000077202"/>
    </source>
</evidence>
<organism evidence="2 3">
    <name type="scientific">Marchantia polymorpha subsp. ruderalis</name>
    <dbReference type="NCBI Taxonomy" id="1480154"/>
    <lineage>
        <taxon>Eukaryota</taxon>
        <taxon>Viridiplantae</taxon>
        <taxon>Streptophyta</taxon>
        <taxon>Embryophyta</taxon>
        <taxon>Marchantiophyta</taxon>
        <taxon>Marchantiopsida</taxon>
        <taxon>Marchantiidae</taxon>
        <taxon>Marchantiales</taxon>
        <taxon>Marchantiaceae</taxon>
        <taxon>Marchantia</taxon>
    </lineage>
</organism>
<sequence length="133" mass="14290">MLRWSDNLIRRVLGTVGASKKRPMYTHGLSAGTHQNLSNGQPILSNPVCLMGSEISGSKLVTCLETSAASCTLCALMQAAAASRAPSVDRAQTQHTNIRVSPADQPATMRQREFRAESSAPVANDWTPPVLSW</sequence>
<dbReference type="EMBL" id="LVLJ01003353">
    <property type="protein sequence ID" value="OAE21722.1"/>
    <property type="molecule type" value="Genomic_DNA"/>
</dbReference>
<reference evidence="2" key="1">
    <citation type="submission" date="2016-03" db="EMBL/GenBank/DDBJ databases">
        <title>Mechanisms controlling the formation of the plant cell surface in tip-growing cells are functionally conserved among land plants.</title>
        <authorList>
            <person name="Honkanen S."/>
            <person name="Jones V.A."/>
            <person name="Morieri G."/>
            <person name="Champion C."/>
            <person name="Hetherington A.J."/>
            <person name="Kelly S."/>
            <person name="Saint-Marcoux D."/>
            <person name="Proust H."/>
            <person name="Prescott H."/>
            <person name="Dolan L."/>
        </authorList>
    </citation>
    <scope>NUCLEOTIDE SEQUENCE [LARGE SCALE GENOMIC DNA]</scope>
    <source>
        <tissue evidence="2">Whole gametophyte</tissue>
    </source>
</reference>
<feature type="compositionally biased region" description="Polar residues" evidence="1">
    <location>
        <begin position="90"/>
        <end position="99"/>
    </location>
</feature>
<dbReference type="Proteomes" id="UP000077202">
    <property type="component" value="Unassembled WGS sequence"/>
</dbReference>
<feature type="region of interest" description="Disordered" evidence="1">
    <location>
        <begin position="114"/>
        <end position="133"/>
    </location>
</feature>
<comment type="caution">
    <text evidence="2">The sequence shown here is derived from an EMBL/GenBank/DDBJ whole genome shotgun (WGS) entry which is preliminary data.</text>
</comment>
<name>A0A176VN19_MARPO</name>
<protein>
    <submittedName>
        <fullName evidence="2">Uncharacterized protein</fullName>
    </submittedName>
</protein>
<feature type="region of interest" description="Disordered" evidence="1">
    <location>
        <begin position="87"/>
        <end position="107"/>
    </location>
</feature>
<gene>
    <name evidence="2" type="ORF">AXG93_1275s1330</name>
</gene>
<evidence type="ECO:0000256" key="1">
    <source>
        <dbReference type="SAM" id="MobiDB-lite"/>
    </source>
</evidence>
<accession>A0A176VN19</accession>
<proteinExistence type="predicted"/>
<evidence type="ECO:0000313" key="2">
    <source>
        <dbReference type="EMBL" id="OAE21722.1"/>
    </source>
</evidence>
<dbReference type="AlphaFoldDB" id="A0A176VN19"/>